<evidence type="ECO:0000256" key="5">
    <source>
        <dbReference type="ARBA" id="ARBA00022857"/>
    </source>
</evidence>
<keyword evidence="6" id="KW-0560">Oxidoreductase</keyword>
<sequence length="568" mass="64665">MAALPNRTQDFNTSNHSTANGVNGTHKQVNGERQSRNVDVDILIIGGGFGGMYGLHQLRKLGLSVKLFEAGADFGGTWYWNRYPGARVDSETPYYSLSIPEVYKNWTFSERFPGHEELREYFKHIDRTLNLSKDAVFDTIVTSARYNTDQGKWHVQTEDGSEATCKYLVSCTGSSYKKHFPDFKNLSHYKGQLIHSALYPDDLDVTGKKVCVIGSGATGVQIVQTLARKDCQLSACVRTPNVALPMRQRKLGKEEQEHAKGFYQSMLQSAKDCRSGFPYNPAPKTFFEASAEERLAYFEELWQRGGFSFLISNYREFLTDKDANREFYRFWADKVRARIRDPVKKDIMAPLEQSHWFGTKRPSLEQDYYEMIDRDNVTVVDLNKTPIEQFTESGIQFGDRNVVDFDIVILATGYDSVTGSLIDLGLTDIDGTSLAQKWKTGTYTYLGLTIDKLPNLFMVYSPQAPTSLSNGPPIIEIQIDWIADAIRAMREQKIKYIDAKFEAAEKWRNDIQEVNKLTLYPEARSWYMGDNIPGKPREQLLYLNGVDAYNQVTRDALDGWKGFNVVKA</sequence>
<feature type="region of interest" description="Disordered" evidence="8">
    <location>
        <begin position="1"/>
        <end position="31"/>
    </location>
</feature>
<keyword evidence="4" id="KW-0274">FAD</keyword>
<name>A0A438NFN6_EXOME</name>
<evidence type="ECO:0000256" key="6">
    <source>
        <dbReference type="ARBA" id="ARBA00023002"/>
    </source>
</evidence>
<dbReference type="GO" id="GO:0050660">
    <property type="term" value="F:flavin adenine dinucleotide binding"/>
    <property type="evidence" value="ECO:0007669"/>
    <property type="project" value="InterPro"/>
</dbReference>
<gene>
    <name evidence="9" type="ORF">B0A52_01665</name>
</gene>
<dbReference type="GO" id="GO:0050661">
    <property type="term" value="F:NADP binding"/>
    <property type="evidence" value="ECO:0007669"/>
    <property type="project" value="InterPro"/>
</dbReference>
<dbReference type="OrthoDB" id="66881at2759"/>
<evidence type="ECO:0000256" key="4">
    <source>
        <dbReference type="ARBA" id="ARBA00022827"/>
    </source>
</evidence>
<evidence type="ECO:0000256" key="7">
    <source>
        <dbReference type="ARBA" id="ARBA00023033"/>
    </source>
</evidence>
<dbReference type="InterPro" id="IPR020946">
    <property type="entry name" value="Flavin_mOase-like"/>
</dbReference>
<dbReference type="Proteomes" id="UP000288859">
    <property type="component" value="Unassembled WGS sequence"/>
</dbReference>
<dbReference type="Gene3D" id="3.50.50.60">
    <property type="entry name" value="FAD/NAD(P)-binding domain"/>
    <property type="match status" value="2"/>
</dbReference>
<keyword evidence="7" id="KW-0503">Monooxygenase</keyword>
<evidence type="ECO:0000256" key="1">
    <source>
        <dbReference type="ARBA" id="ARBA00001974"/>
    </source>
</evidence>
<dbReference type="AlphaFoldDB" id="A0A438NFN6"/>
<evidence type="ECO:0000313" key="9">
    <source>
        <dbReference type="EMBL" id="RVX74539.1"/>
    </source>
</evidence>
<comment type="caution">
    <text evidence="9">The sequence shown here is derived from an EMBL/GenBank/DDBJ whole genome shotgun (WGS) entry which is preliminary data.</text>
</comment>
<keyword evidence="3" id="KW-0285">Flavoprotein</keyword>
<dbReference type="PRINTS" id="PR00411">
    <property type="entry name" value="PNDRDTASEI"/>
</dbReference>
<dbReference type="PANTHER" id="PTHR43098">
    <property type="entry name" value="L-ORNITHINE N(5)-MONOOXYGENASE-RELATED"/>
    <property type="match status" value="1"/>
</dbReference>
<proteinExistence type="inferred from homology"/>
<evidence type="ECO:0000256" key="3">
    <source>
        <dbReference type="ARBA" id="ARBA00022630"/>
    </source>
</evidence>
<dbReference type="SUPFAM" id="SSF51905">
    <property type="entry name" value="FAD/NAD(P)-binding domain"/>
    <property type="match status" value="1"/>
</dbReference>
<evidence type="ECO:0000256" key="8">
    <source>
        <dbReference type="SAM" id="MobiDB-lite"/>
    </source>
</evidence>
<reference evidence="9 10" key="1">
    <citation type="submission" date="2017-03" db="EMBL/GenBank/DDBJ databases">
        <title>Genomes of endolithic fungi from Antarctica.</title>
        <authorList>
            <person name="Coleine C."/>
            <person name="Masonjones S."/>
            <person name="Stajich J.E."/>
        </authorList>
    </citation>
    <scope>NUCLEOTIDE SEQUENCE [LARGE SCALE GENOMIC DNA]</scope>
    <source>
        <strain evidence="9 10">CCFEE 6314</strain>
    </source>
</reference>
<dbReference type="Pfam" id="PF00743">
    <property type="entry name" value="FMO-like"/>
    <property type="match status" value="1"/>
</dbReference>
<organism evidence="9 10">
    <name type="scientific">Exophiala mesophila</name>
    <name type="common">Black yeast-like fungus</name>
    <dbReference type="NCBI Taxonomy" id="212818"/>
    <lineage>
        <taxon>Eukaryota</taxon>
        <taxon>Fungi</taxon>
        <taxon>Dikarya</taxon>
        <taxon>Ascomycota</taxon>
        <taxon>Pezizomycotina</taxon>
        <taxon>Eurotiomycetes</taxon>
        <taxon>Chaetothyriomycetidae</taxon>
        <taxon>Chaetothyriales</taxon>
        <taxon>Herpotrichiellaceae</taxon>
        <taxon>Exophiala</taxon>
    </lineage>
</organism>
<evidence type="ECO:0000256" key="2">
    <source>
        <dbReference type="ARBA" id="ARBA00010139"/>
    </source>
</evidence>
<dbReference type="VEuPathDB" id="FungiDB:PV10_02205"/>
<accession>A0A438NFN6</accession>
<keyword evidence="5" id="KW-0521">NADP</keyword>
<protein>
    <recommendedName>
        <fullName evidence="11">FAD/NAD(P)-binding domain-containing protein</fullName>
    </recommendedName>
</protein>
<evidence type="ECO:0008006" key="11">
    <source>
        <dbReference type="Google" id="ProtNLM"/>
    </source>
</evidence>
<dbReference type="EMBL" id="NAJM01000004">
    <property type="protein sequence ID" value="RVX74539.1"/>
    <property type="molecule type" value="Genomic_DNA"/>
</dbReference>
<dbReference type="GO" id="GO:0004499">
    <property type="term" value="F:N,N-dimethylaniline monooxygenase activity"/>
    <property type="evidence" value="ECO:0007669"/>
    <property type="project" value="InterPro"/>
</dbReference>
<comment type="similarity">
    <text evidence="2">Belongs to the FAD-binding monooxygenase family.</text>
</comment>
<dbReference type="PANTHER" id="PTHR43098:SF3">
    <property type="entry name" value="L-ORNITHINE N(5)-MONOOXYGENASE-RELATED"/>
    <property type="match status" value="1"/>
</dbReference>
<comment type="cofactor">
    <cofactor evidence="1">
        <name>FAD</name>
        <dbReference type="ChEBI" id="CHEBI:57692"/>
    </cofactor>
</comment>
<evidence type="ECO:0000313" key="10">
    <source>
        <dbReference type="Proteomes" id="UP000288859"/>
    </source>
</evidence>
<feature type="compositionally biased region" description="Polar residues" evidence="8">
    <location>
        <begin position="1"/>
        <end position="28"/>
    </location>
</feature>
<dbReference type="InterPro" id="IPR050775">
    <property type="entry name" value="FAD-binding_Monooxygenases"/>
</dbReference>
<dbReference type="InterPro" id="IPR036188">
    <property type="entry name" value="FAD/NAD-bd_sf"/>
</dbReference>